<organism evidence="1 2">
    <name type="scientific">Phlebia brevispora</name>
    <dbReference type="NCBI Taxonomy" id="194682"/>
    <lineage>
        <taxon>Eukaryota</taxon>
        <taxon>Fungi</taxon>
        <taxon>Dikarya</taxon>
        <taxon>Basidiomycota</taxon>
        <taxon>Agaricomycotina</taxon>
        <taxon>Agaricomycetes</taxon>
        <taxon>Polyporales</taxon>
        <taxon>Meruliaceae</taxon>
        <taxon>Phlebia</taxon>
    </lineage>
</organism>
<accession>A0ACC1RSS8</accession>
<proteinExistence type="predicted"/>
<gene>
    <name evidence="1" type="ORF">NM688_g8422</name>
</gene>
<name>A0ACC1RSS8_9APHY</name>
<evidence type="ECO:0000313" key="2">
    <source>
        <dbReference type="Proteomes" id="UP001148662"/>
    </source>
</evidence>
<evidence type="ECO:0000313" key="1">
    <source>
        <dbReference type="EMBL" id="KAJ3525303.1"/>
    </source>
</evidence>
<protein>
    <submittedName>
        <fullName evidence="1">Uncharacterized protein</fullName>
    </submittedName>
</protein>
<reference evidence="1" key="1">
    <citation type="submission" date="2022-07" db="EMBL/GenBank/DDBJ databases">
        <title>Genome Sequence of Phlebia brevispora.</title>
        <authorList>
            <person name="Buettner E."/>
        </authorList>
    </citation>
    <scope>NUCLEOTIDE SEQUENCE</scope>
    <source>
        <strain evidence="1">MPL23</strain>
    </source>
</reference>
<keyword evidence="2" id="KW-1185">Reference proteome</keyword>
<dbReference type="EMBL" id="JANHOG010002258">
    <property type="protein sequence ID" value="KAJ3525303.1"/>
    <property type="molecule type" value="Genomic_DNA"/>
</dbReference>
<comment type="caution">
    <text evidence="1">The sequence shown here is derived from an EMBL/GenBank/DDBJ whole genome shotgun (WGS) entry which is preliminary data.</text>
</comment>
<dbReference type="Proteomes" id="UP001148662">
    <property type="component" value="Unassembled WGS sequence"/>
</dbReference>
<sequence length="156" mass="17704">MSRKNDAKPSLSQSSDDTGFMAAMAQQVQSTWQKKKKENEEKFLQTAKKELEKCGASRAEEFTEVLEEMQAIYEQFAMDYAKAEDSIRAKWQQLLDVQEKCLQYSKNKHTMVVEADKAREKGQVKGMAISKKAVEGDVRSLCVCWVVDCFLVGSSD</sequence>